<gene>
    <name evidence="1" type="ORF">QAD02_023557</name>
</gene>
<dbReference type="EMBL" id="CM056741">
    <property type="protein sequence ID" value="KAJ8687763.1"/>
    <property type="molecule type" value="Genomic_DNA"/>
</dbReference>
<accession>A0ACC2PXS6</accession>
<protein>
    <submittedName>
        <fullName evidence="1">Uncharacterized protein</fullName>
    </submittedName>
</protein>
<evidence type="ECO:0000313" key="1">
    <source>
        <dbReference type="EMBL" id="KAJ8687763.1"/>
    </source>
</evidence>
<evidence type="ECO:0000313" key="2">
    <source>
        <dbReference type="Proteomes" id="UP001239111"/>
    </source>
</evidence>
<reference evidence="1" key="1">
    <citation type="submission" date="2023-04" db="EMBL/GenBank/DDBJ databases">
        <title>A chromosome-level genome assembly of the parasitoid wasp Eretmocerus hayati.</title>
        <authorList>
            <person name="Zhong Y."/>
            <person name="Liu S."/>
            <person name="Liu Y."/>
        </authorList>
    </citation>
    <scope>NUCLEOTIDE SEQUENCE</scope>
    <source>
        <strain evidence="1">ZJU_SS_LIU_2023</strain>
    </source>
</reference>
<sequence length="633" mass="72021">MISRRDRKIGVYGAWMFVIGVLMQIYFIPNITKEAVQSHIALQRGSLMRDLWGKFPFSFELNFYMFNVTNPKAVTDGEKPVLQEIGPFVYEEWQEKTNQLDHEDDDTVSYTTRSVFHFNADRSGSLTGHEEIIIPHVFLITLLTAVQRTRPGAMGLAAKAVDTFVKGADTIFIKVKVKDLLFDGLIVDCNIDYVRDFAAGAVCNELKAHYKEFKMRLAGNNLYLYSLWGWRNNTDSDKRVRVKRGMKDIFDVGKVVQVAGKPNISLWGNEYCDAFNGTDGTVFHPYFNRKGKEDILIYHPEFCRTLRCYYVSKSKIDGMKLLRYTLDFGLDVESDPTQKCFCYAPDKCPKKGAYDLFKCIGIPAVVTNPHFYNADPDYLNMVHGLSPNEDKHMFVMDFEPFVGCPLQVRERLQFNIFIERNEKVKLMEKLPNALLPILWIDQVVILPGYFVDEIRMALDAKKFARFSSYLLLYCGLTMCVYAGFKLFKAIEDQNRNVRPLKSERPGSAKPPANNTDQHPPASDAENPAPNNNEDEVISVVHEIPRMVDAENQTPADISREIRTMENRVRFNHLPGQVGSDGEVVSTETEKRAFATTVKKKMPVINMVTTTITTTTHDSDADSFRPASVPPGMA</sequence>
<dbReference type="Proteomes" id="UP001239111">
    <property type="component" value="Chromosome 1"/>
</dbReference>
<keyword evidence="2" id="KW-1185">Reference proteome</keyword>
<proteinExistence type="predicted"/>
<comment type="caution">
    <text evidence="1">The sequence shown here is derived from an EMBL/GenBank/DDBJ whole genome shotgun (WGS) entry which is preliminary data.</text>
</comment>
<organism evidence="1 2">
    <name type="scientific">Eretmocerus hayati</name>
    <dbReference type="NCBI Taxonomy" id="131215"/>
    <lineage>
        <taxon>Eukaryota</taxon>
        <taxon>Metazoa</taxon>
        <taxon>Ecdysozoa</taxon>
        <taxon>Arthropoda</taxon>
        <taxon>Hexapoda</taxon>
        <taxon>Insecta</taxon>
        <taxon>Pterygota</taxon>
        <taxon>Neoptera</taxon>
        <taxon>Endopterygota</taxon>
        <taxon>Hymenoptera</taxon>
        <taxon>Apocrita</taxon>
        <taxon>Proctotrupomorpha</taxon>
        <taxon>Chalcidoidea</taxon>
        <taxon>Aphelinidae</taxon>
        <taxon>Aphelininae</taxon>
        <taxon>Eretmocerus</taxon>
    </lineage>
</organism>
<name>A0ACC2PXS6_9HYME</name>